<reference evidence="1" key="1">
    <citation type="submission" date="2021-02" db="EMBL/GenBank/DDBJ databases">
        <authorList>
            <person name="Dougan E. K."/>
            <person name="Rhodes N."/>
            <person name="Thang M."/>
            <person name="Chan C."/>
        </authorList>
    </citation>
    <scope>NUCLEOTIDE SEQUENCE</scope>
</reference>
<dbReference type="Pfam" id="PF13578">
    <property type="entry name" value="Methyltransf_24"/>
    <property type="match status" value="1"/>
</dbReference>
<keyword evidence="2" id="KW-1185">Reference proteome</keyword>
<accession>A0A812NQH8</accession>
<dbReference type="OrthoDB" id="411852at2759"/>
<dbReference type="Proteomes" id="UP000601435">
    <property type="component" value="Unassembled WGS sequence"/>
</dbReference>
<evidence type="ECO:0000313" key="2">
    <source>
        <dbReference type="Proteomes" id="UP000601435"/>
    </source>
</evidence>
<protein>
    <recommendedName>
        <fullName evidence="3">Methyltransferase domain-containing protein</fullName>
    </recommendedName>
</protein>
<dbReference type="SUPFAM" id="SSF53335">
    <property type="entry name" value="S-adenosyl-L-methionine-dependent methyltransferases"/>
    <property type="match status" value="1"/>
</dbReference>
<comment type="caution">
    <text evidence="1">The sequence shown here is derived from an EMBL/GenBank/DDBJ whole genome shotgun (WGS) entry which is preliminary data.</text>
</comment>
<dbReference type="AlphaFoldDB" id="A0A812NQH8"/>
<sequence length="304" mass="34844">MAAAREQIQRAPDRKEESYTTSHVFKEQLAKRFCGQGSSMTVLELGVHMGHTTAVLAAIFRKVISVDILRTSLDVAAKHTAALPNVFLLSLDLMAADWRAFASNNVSVVVIDASHDYASVLSDARNSLHYLPDLRYLVFDDYGFDPVYLAVQELEDVGLLTNCHSLGTGWDSRVARSEGRICKADPQRRSLRWTLQHSFLNLRFLLYRLPVKLQHFGYMRFLPDGSILSSQWRTGNWSFLMGEDKYLQLRIPRLGRERVLLHFNERRKGFLMCRLSMEDAEWFGISEDLVHDPFKLANQGFHSY</sequence>
<gene>
    <name evidence="1" type="ORF">SNEC2469_LOCUS7368</name>
</gene>
<proteinExistence type="predicted"/>
<dbReference type="EMBL" id="CAJNJA010012553">
    <property type="protein sequence ID" value="CAE7299089.1"/>
    <property type="molecule type" value="Genomic_DNA"/>
</dbReference>
<organism evidence="1 2">
    <name type="scientific">Symbiodinium necroappetens</name>
    <dbReference type="NCBI Taxonomy" id="1628268"/>
    <lineage>
        <taxon>Eukaryota</taxon>
        <taxon>Sar</taxon>
        <taxon>Alveolata</taxon>
        <taxon>Dinophyceae</taxon>
        <taxon>Suessiales</taxon>
        <taxon>Symbiodiniaceae</taxon>
        <taxon>Symbiodinium</taxon>
    </lineage>
</organism>
<evidence type="ECO:0008006" key="3">
    <source>
        <dbReference type="Google" id="ProtNLM"/>
    </source>
</evidence>
<evidence type="ECO:0000313" key="1">
    <source>
        <dbReference type="EMBL" id="CAE7299089.1"/>
    </source>
</evidence>
<dbReference type="InterPro" id="IPR029063">
    <property type="entry name" value="SAM-dependent_MTases_sf"/>
</dbReference>
<name>A0A812NQH8_9DINO</name>
<dbReference type="Gene3D" id="3.40.50.150">
    <property type="entry name" value="Vaccinia Virus protein VP39"/>
    <property type="match status" value="1"/>
</dbReference>